<accession>G0NNE6</accession>
<dbReference type="HOGENOM" id="CLU_256727_0_0_1"/>
<evidence type="ECO:0000313" key="1">
    <source>
        <dbReference type="EMBL" id="EGT34566.1"/>
    </source>
</evidence>
<dbReference type="OrthoDB" id="5778786at2759"/>
<organism evidence="2">
    <name type="scientific">Caenorhabditis brenneri</name>
    <name type="common">Nematode worm</name>
    <dbReference type="NCBI Taxonomy" id="135651"/>
    <lineage>
        <taxon>Eukaryota</taxon>
        <taxon>Metazoa</taxon>
        <taxon>Ecdysozoa</taxon>
        <taxon>Nematoda</taxon>
        <taxon>Chromadorea</taxon>
        <taxon>Rhabditida</taxon>
        <taxon>Rhabditina</taxon>
        <taxon>Rhabditomorpha</taxon>
        <taxon>Rhabditoidea</taxon>
        <taxon>Rhabditidae</taxon>
        <taxon>Peloderinae</taxon>
        <taxon>Caenorhabditis</taxon>
    </lineage>
</organism>
<sequence length="1365" mass="157393">MDSVDIIEQLKWPSLLQKTNAFLKVAEHILESKLDPKSDKEFRKILFDCFYKYGEIPLELLLQTLPALLQKAVMTREEILSEFTLRIDKIEQIQRTFPAVLNASIPSFSNFLAAASKIDPEILTTMFVGEELQKEHYRYILVLIFSGLLNDEQKRRLGNMFKIEQLKELFLQHHPHLYLMEERKRYDPERFLRECPTSELESHPLDNMDFIQRLHLMYERPAVLRNPNIGEHVLYMPFMFLMIQYIPNSTKVLADTQYVEKYDLKTHTAECQSQIQYAPMDFYHHTLTLERFISYIVTNQLIAPFVSMLEFAPESLKMFIKPWYLPAVIALLPHCHENDRILKRRIVEWIATMLKEIPAMADAFILYFLGIFQSQHYQLDHYLILDFLVEVSTTVYSYQTAARFMFLITTKLPTKAFECLSRIIAKYPAAIPVAAQRIRLSPEDSEEEFRANMSFLKDCCLGTDDNDEFIAKINECLKDNGFRLGAAVDALYDLVKNDVLELVPIRKQLQKKVKSYGNEAALVSYCNILSLGAIQQDEESEEDFQNRKITYIQELHEYTCLKDIGSAAWKALGEFQMVDLETALKVTRSSFGETFTRISSDFRPGYIEFLKKQLEFEKESYQRPLYNTSLQTADLPPLLTKIDNYKENLAAKNNGEAWFWTATLPLSASILQLSAPSNKAQTAVRLLKGCLLNVPTADSVEEMLRHMAGWRICVREALNALCESKSNDLLWARDQIVQEGRLSLTQKSESVDNIMMMLTVLADSVEEKLRLIDDKNLVDEVGKAQKPWTISVLEFVATRLPKEMKEKREQRVNPIYQVMTQSNKSSLHTAIFCVRLLGKHSAIMEFYRNEKIDIAHDPIFESFFGMNHKLQNEQIPNRNMLWITAEAYGADELTAAAFEREYLQIIDEKSPKKMVEPSLSQESIKEFFANLVMSSKSEIGEIQANSKKVMEKIWNNGTEDVKKQIYEGLAELALISGSGRKRTVIPIEKISDSTLLRGILEVFDEKHEADPAILRGLLKALADHQRSDGRFLPPVDWLKLLKRAEWQDDPTEQGRLAFLKLACEQQIPDVVFYYSARMTVKELSTVVDNFKTVSRMLPRRQFMWILKQLTSLARCVDEEKSLVSKISETIASFQKDPIVHLFLTHELPRLVATIGVTDPILNALKEPLEFAGGISRCFDVWLEARNGEKMNIKRIYDLIQDEDQEISQCAMYALVSFEARKLNTKQKIDKILDVVTVSRIHRSANGDLQRIFILFLSIIVSLNDEVDIPVCWFGSEPEVVKVMSSARKPFFKVLLESEHMRKVAKHIGSFLRPYCDGDESELYPTWQKAAAQDMLCTLMATFGADALESLMEEDDEFWQSILPVE</sequence>
<name>G0NNE6_CAEBE</name>
<dbReference type="OMA" id="ILWARDQ"/>
<gene>
    <name evidence="1" type="ORF">CAEBREN_05940</name>
</gene>
<reference evidence="2" key="1">
    <citation type="submission" date="2011-07" db="EMBL/GenBank/DDBJ databases">
        <authorList>
            <consortium name="Caenorhabditis brenneri Sequencing and Analysis Consortium"/>
            <person name="Wilson R.K."/>
        </authorList>
    </citation>
    <scope>NUCLEOTIDE SEQUENCE [LARGE SCALE GENOMIC DNA]</scope>
    <source>
        <strain evidence="2">PB2801</strain>
    </source>
</reference>
<evidence type="ECO:0000313" key="2">
    <source>
        <dbReference type="Proteomes" id="UP000008068"/>
    </source>
</evidence>
<dbReference type="FunCoup" id="G0NNE6">
    <property type="interactions" value="1868"/>
</dbReference>
<dbReference type="STRING" id="135651.G0NNE6"/>
<keyword evidence="2" id="KW-1185">Reference proteome</keyword>
<dbReference type="EMBL" id="GL379914">
    <property type="protein sequence ID" value="EGT34566.1"/>
    <property type="molecule type" value="Genomic_DNA"/>
</dbReference>
<protein>
    <submittedName>
        <fullName evidence="1">Uncharacterized protein</fullName>
    </submittedName>
</protein>
<proteinExistence type="predicted"/>
<dbReference type="eggNOG" id="KOG1761">
    <property type="taxonomic scope" value="Eukaryota"/>
</dbReference>
<dbReference type="InParanoid" id="G0NNE6"/>
<dbReference type="Proteomes" id="UP000008068">
    <property type="component" value="Unassembled WGS sequence"/>
</dbReference>